<reference evidence="20 21" key="1">
    <citation type="submission" date="2018-05" db="EMBL/GenBank/DDBJ databases">
        <title>Draft genome sequence of Scytalidium lignicola DSM 105466, a ubiquitous saprotrophic fungus.</title>
        <authorList>
            <person name="Buettner E."/>
            <person name="Gebauer A.M."/>
            <person name="Hofrichter M."/>
            <person name="Liers C."/>
            <person name="Kellner H."/>
        </authorList>
    </citation>
    <scope>NUCLEOTIDE SEQUENCE [LARGE SCALE GENOMIC DNA]</scope>
    <source>
        <strain evidence="20 21">DSM 105466</strain>
    </source>
</reference>
<keyword evidence="6" id="KW-0963">Cytoplasm</keyword>
<evidence type="ECO:0000256" key="4">
    <source>
        <dbReference type="ARBA" id="ARBA00005366"/>
    </source>
</evidence>
<evidence type="ECO:0000256" key="11">
    <source>
        <dbReference type="ARBA" id="ARBA00022838"/>
    </source>
</evidence>
<sequence length="233" mass="25205">MATPDIQKLDISDSDNEDLFASPSRPSRTAQKADNRNGPAMRESKYDAEQAHEVALQKELESVRSINEVIEGVVSSLETAKGNMETVSRTVTSASTLLNTWIRMLSQTEHNQRLILNPSWQGATQDMADIENEAILKAQAAERKAAEEERRREEARRRADEEERQRQAGTTGRGARGSRGRVSGLGRTPSVRGSGYGASISGMGRGGAQTPSRGGSGIGRGIGSTRGRARGVR</sequence>
<evidence type="ECO:0000313" key="21">
    <source>
        <dbReference type="Proteomes" id="UP000258309"/>
    </source>
</evidence>
<dbReference type="GO" id="GO:0072686">
    <property type="term" value="C:mitotic spindle"/>
    <property type="evidence" value="ECO:0007669"/>
    <property type="project" value="InterPro"/>
</dbReference>
<evidence type="ECO:0000256" key="5">
    <source>
        <dbReference type="ARBA" id="ARBA00022454"/>
    </source>
</evidence>
<protein>
    <recommendedName>
        <fullName evidence="17">DASH complex subunit DUO1</fullName>
    </recommendedName>
    <alternativeName>
        <fullName evidence="18">Outer kinetochore protein DUO1</fullName>
    </alternativeName>
</protein>
<keyword evidence="11" id="KW-0995">Kinetochore</keyword>
<keyword evidence="13" id="KW-0206">Cytoskeleton</keyword>
<evidence type="ECO:0000256" key="8">
    <source>
        <dbReference type="ARBA" id="ARBA00022701"/>
    </source>
</evidence>
<evidence type="ECO:0000313" key="20">
    <source>
        <dbReference type="EMBL" id="RFU35336.1"/>
    </source>
</evidence>
<dbReference type="GO" id="GO:0007059">
    <property type="term" value="P:chromosome segregation"/>
    <property type="evidence" value="ECO:0007669"/>
    <property type="project" value="UniProtKB-KW"/>
</dbReference>
<dbReference type="InterPro" id="IPR013960">
    <property type="entry name" value="DASH_Duo1"/>
</dbReference>
<evidence type="ECO:0000256" key="1">
    <source>
        <dbReference type="ARBA" id="ARBA00004123"/>
    </source>
</evidence>
<keyword evidence="8" id="KW-0493">Microtubule</keyword>
<name>A0A3E2HPQ6_SCYLI</name>
<dbReference type="EMBL" id="NCSJ02000009">
    <property type="protein sequence ID" value="RFU35336.1"/>
    <property type="molecule type" value="Genomic_DNA"/>
</dbReference>
<keyword evidence="10" id="KW-0159">Chromosome partition</keyword>
<dbReference type="STRING" id="5539.A0A3E2HPQ6"/>
<accession>A0A3E2HPQ6</accession>
<dbReference type="PANTHER" id="PTHR28216:SF1">
    <property type="entry name" value="DASH COMPLEX SUBUNIT DUO1"/>
    <property type="match status" value="1"/>
</dbReference>
<evidence type="ECO:0000256" key="9">
    <source>
        <dbReference type="ARBA" id="ARBA00022776"/>
    </source>
</evidence>
<dbReference type="GO" id="GO:0051301">
    <property type="term" value="P:cell division"/>
    <property type="evidence" value="ECO:0007669"/>
    <property type="project" value="UniProtKB-KW"/>
</dbReference>
<keyword evidence="21" id="KW-1185">Reference proteome</keyword>
<dbReference type="AlphaFoldDB" id="A0A3E2HPQ6"/>
<organism evidence="20 21">
    <name type="scientific">Scytalidium lignicola</name>
    <name type="common">Hyphomycete</name>
    <dbReference type="NCBI Taxonomy" id="5539"/>
    <lineage>
        <taxon>Eukaryota</taxon>
        <taxon>Fungi</taxon>
        <taxon>Dikarya</taxon>
        <taxon>Ascomycota</taxon>
        <taxon>Pezizomycotina</taxon>
        <taxon>Leotiomycetes</taxon>
        <taxon>Leotiomycetes incertae sedis</taxon>
        <taxon>Scytalidium</taxon>
    </lineage>
</organism>
<evidence type="ECO:0000256" key="19">
    <source>
        <dbReference type="SAM" id="MobiDB-lite"/>
    </source>
</evidence>
<keyword evidence="14" id="KW-0539">Nucleus</keyword>
<keyword evidence="12" id="KW-0175">Coiled coil</keyword>
<comment type="similarity">
    <text evidence="4">Belongs to the DASH complex DUO1 family.</text>
</comment>
<comment type="subcellular location">
    <subcellularLocation>
        <location evidence="3">Chromosome</location>
        <location evidence="3">Centromere</location>
        <location evidence="3">Kinetochore</location>
    </subcellularLocation>
    <subcellularLocation>
        <location evidence="2">Cytoplasm</location>
        <location evidence="2">Cytoskeleton</location>
        <location evidence="2">Spindle</location>
    </subcellularLocation>
    <subcellularLocation>
        <location evidence="1">Nucleus</location>
    </subcellularLocation>
</comment>
<dbReference type="GO" id="GO:0005874">
    <property type="term" value="C:microtubule"/>
    <property type="evidence" value="ECO:0007669"/>
    <property type="project" value="UniProtKB-KW"/>
</dbReference>
<dbReference type="Proteomes" id="UP000258309">
    <property type="component" value="Unassembled WGS sequence"/>
</dbReference>
<feature type="region of interest" description="Disordered" evidence="19">
    <location>
        <begin position="139"/>
        <end position="233"/>
    </location>
</feature>
<feature type="compositionally biased region" description="Basic and acidic residues" evidence="19">
    <location>
        <begin position="140"/>
        <end position="166"/>
    </location>
</feature>
<comment type="caution">
    <text evidence="20">The sequence shown here is derived from an EMBL/GenBank/DDBJ whole genome shotgun (WGS) entry which is preliminary data.</text>
</comment>
<evidence type="ECO:0000256" key="10">
    <source>
        <dbReference type="ARBA" id="ARBA00022829"/>
    </source>
</evidence>
<feature type="region of interest" description="Disordered" evidence="19">
    <location>
        <begin position="1"/>
        <end position="49"/>
    </location>
</feature>
<keyword evidence="7" id="KW-0132">Cell division</keyword>
<dbReference type="OrthoDB" id="5599235at2759"/>
<keyword evidence="9" id="KW-0498">Mitosis</keyword>
<feature type="non-terminal residue" evidence="20">
    <location>
        <position position="233"/>
    </location>
</feature>
<keyword evidence="16" id="KW-0137">Centromere</keyword>
<feature type="non-terminal residue" evidence="20">
    <location>
        <position position="1"/>
    </location>
</feature>
<gene>
    <name evidence="20" type="ORF">B7463_g969</name>
</gene>
<proteinExistence type="inferred from homology"/>
<dbReference type="OMA" id="QWQGASQ"/>
<keyword evidence="5" id="KW-0158">Chromosome</keyword>
<evidence type="ECO:0000256" key="14">
    <source>
        <dbReference type="ARBA" id="ARBA00023242"/>
    </source>
</evidence>
<evidence type="ECO:0000256" key="6">
    <source>
        <dbReference type="ARBA" id="ARBA00022490"/>
    </source>
</evidence>
<evidence type="ECO:0000256" key="3">
    <source>
        <dbReference type="ARBA" id="ARBA00004629"/>
    </source>
</evidence>
<dbReference type="Pfam" id="PF08651">
    <property type="entry name" value="DASH_Duo1"/>
    <property type="match status" value="1"/>
</dbReference>
<evidence type="ECO:0000256" key="15">
    <source>
        <dbReference type="ARBA" id="ARBA00023306"/>
    </source>
</evidence>
<evidence type="ECO:0000256" key="12">
    <source>
        <dbReference type="ARBA" id="ARBA00023054"/>
    </source>
</evidence>
<dbReference type="GO" id="GO:0042729">
    <property type="term" value="C:DASH complex"/>
    <property type="evidence" value="ECO:0007669"/>
    <property type="project" value="InterPro"/>
</dbReference>
<feature type="compositionally biased region" description="Gly residues" evidence="19">
    <location>
        <begin position="214"/>
        <end position="224"/>
    </location>
</feature>
<dbReference type="GO" id="GO:0000278">
    <property type="term" value="P:mitotic cell cycle"/>
    <property type="evidence" value="ECO:0007669"/>
    <property type="project" value="InterPro"/>
</dbReference>
<evidence type="ECO:0000256" key="2">
    <source>
        <dbReference type="ARBA" id="ARBA00004186"/>
    </source>
</evidence>
<evidence type="ECO:0000256" key="17">
    <source>
        <dbReference type="ARBA" id="ARBA00044152"/>
    </source>
</evidence>
<dbReference type="PANTHER" id="PTHR28216">
    <property type="entry name" value="DASH COMPLEX SUBUNIT DUO1"/>
    <property type="match status" value="1"/>
</dbReference>
<evidence type="ECO:0000256" key="7">
    <source>
        <dbReference type="ARBA" id="ARBA00022618"/>
    </source>
</evidence>
<evidence type="ECO:0000256" key="16">
    <source>
        <dbReference type="ARBA" id="ARBA00023328"/>
    </source>
</evidence>
<evidence type="ECO:0000256" key="18">
    <source>
        <dbReference type="ARBA" id="ARBA00044358"/>
    </source>
</evidence>
<keyword evidence="15" id="KW-0131">Cell cycle</keyword>
<evidence type="ECO:0000256" key="13">
    <source>
        <dbReference type="ARBA" id="ARBA00023212"/>
    </source>
</evidence>